<dbReference type="Proteomes" id="UP000197446">
    <property type="component" value="Unassembled WGS sequence"/>
</dbReference>
<dbReference type="OrthoDB" id="143770at2"/>
<dbReference type="InterPro" id="IPR016169">
    <property type="entry name" value="FAD-bd_PCMH_sub2"/>
</dbReference>
<comment type="caution">
    <text evidence="3">The sequence shown here is derived from an EMBL/GenBank/DDBJ whole genome shotgun (WGS) entry which is preliminary data.</text>
</comment>
<name>A0A254N8Z4_9BURK</name>
<proteinExistence type="predicted"/>
<dbReference type="InterPro" id="IPR016166">
    <property type="entry name" value="FAD-bd_PCMH"/>
</dbReference>
<evidence type="ECO:0000259" key="2">
    <source>
        <dbReference type="PROSITE" id="PS51387"/>
    </source>
</evidence>
<dbReference type="InterPro" id="IPR010031">
    <property type="entry name" value="FAD_lactone_oxidase-like"/>
</dbReference>
<dbReference type="EMBL" id="NISI01000002">
    <property type="protein sequence ID" value="OWR04465.1"/>
    <property type="molecule type" value="Genomic_DNA"/>
</dbReference>
<dbReference type="Gene3D" id="3.30.465.10">
    <property type="match status" value="1"/>
</dbReference>
<protein>
    <submittedName>
        <fullName evidence="3">FAD-binding oxidoreductase</fullName>
    </submittedName>
</protein>
<dbReference type="PANTHER" id="PTHR43762:SF1">
    <property type="entry name" value="D-ARABINONO-1,4-LACTONE OXIDASE"/>
    <property type="match status" value="1"/>
</dbReference>
<dbReference type="GO" id="GO:0071949">
    <property type="term" value="F:FAD binding"/>
    <property type="evidence" value="ECO:0007669"/>
    <property type="project" value="InterPro"/>
</dbReference>
<organism evidence="3 4">
    <name type="scientific">Roseateles puraquae</name>
    <dbReference type="NCBI Taxonomy" id="431059"/>
    <lineage>
        <taxon>Bacteria</taxon>
        <taxon>Pseudomonadati</taxon>
        <taxon>Pseudomonadota</taxon>
        <taxon>Betaproteobacteria</taxon>
        <taxon>Burkholderiales</taxon>
        <taxon>Sphaerotilaceae</taxon>
        <taxon>Roseateles</taxon>
    </lineage>
</organism>
<dbReference type="InterPro" id="IPR036318">
    <property type="entry name" value="FAD-bd_PCMH-like_sf"/>
</dbReference>
<dbReference type="AlphaFoldDB" id="A0A254N8Z4"/>
<evidence type="ECO:0000256" key="1">
    <source>
        <dbReference type="ARBA" id="ARBA00022827"/>
    </source>
</evidence>
<dbReference type="PANTHER" id="PTHR43762">
    <property type="entry name" value="L-GULONOLACTONE OXIDASE"/>
    <property type="match status" value="1"/>
</dbReference>
<gene>
    <name evidence="3" type="ORF">CDO81_07715</name>
</gene>
<accession>A0A254N8Z4</accession>
<keyword evidence="1" id="KW-0274">FAD</keyword>
<dbReference type="SUPFAM" id="SSF56176">
    <property type="entry name" value="FAD-binding/transporter-associated domain-like"/>
    <property type="match status" value="1"/>
</dbReference>
<dbReference type="GO" id="GO:0016899">
    <property type="term" value="F:oxidoreductase activity, acting on the CH-OH group of donors, oxygen as acceptor"/>
    <property type="evidence" value="ECO:0007669"/>
    <property type="project" value="InterPro"/>
</dbReference>
<evidence type="ECO:0000313" key="4">
    <source>
        <dbReference type="Proteomes" id="UP000197446"/>
    </source>
</evidence>
<dbReference type="Pfam" id="PF01565">
    <property type="entry name" value="FAD_binding_4"/>
    <property type="match status" value="1"/>
</dbReference>
<dbReference type="RefSeq" id="WP_088482602.1">
    <property type="nucleotide sequence ID" value="NZ_NISI01000002.1"/>
</dbReference>
<reference evidence="3 4" key="1">
    <citation type="journal article" date="2007" name="Int. J. Syst. Evol. Microbiol.">
        <title>Description of Pelomonas aquatica sp. nov. and Pelomonas puraquae sp. nov., isolated from industrial and haemodialysis water.</title>
        <authorList>
            <person name="Gomila M."/>
            <person name="Bowien B."/>
            <person name="Falsen E."/>
            <person name="Moore E.R."/>
            <person name="Lalucat J."/>
        </authorList>
    </citation>
    <scope>NUCLEOTIDE SEQUENCE [LARGE SCALE GENOMIC DNA]</scope>
    <source>
        <strain evidence="3 4">CCUG 52769</strain>
    </source>
</reference>
<feature type="domain" description="FAD-binding PCMH-type" evidence="2">
    <location>
        <begin position="2"/>
        <end position="178"/>
    </location>
</feature>
<sequence length="436" mass="47161">MTTARVQAWGRLEAAEHAVHRLTERSAPLPAAARPGLPHGNGRSYGDVALNPGGTLWMTRGLDRFISFDAATGVLACEAGVLLDEIIRVALPQGWFLPVTPGTRFVTVGGAIANDVHGKNHHGQGSFGHHVLGLSLLRTDGERIDCGPGLRPAWFAATVGGLGLTGVILTAQLQLMPVRSEWMQGESQPFRSLAEFFALSAAAETRHDYVVSWLDCVHASGSGQDARGILFSASHATEGPPPPPPARARRVPLTPPVSLINGLSLRAFNQAYFHRHAARAGAQRQHLLPFFYPLDSLLEWNRIYGPRGFHQYQCALPRRDEQAATAELLKAIRASGQGSFLAVLKTFGEREGLGLLSFPLPGTTVALDFPDHGASTLALFDRLDAIVREAGGRLYPAKDGRQSRAMFEAGYPRHTDFLAFRDPGLSSAMSRRIFGH</sequence>
<keyword evidence="4" id="KW-1185">Reference proteome</keyword>
<evidence type="ECO:0000313" key="3">
    <source>
        <dbReference type="EMBL" id="OWR04465.1"/>
    </source>
</evidence>
<dbReference type="InterPro" id="IPR006094">
    <property type="entry name" value="Oxid_FAD_bind_N"/>
</dbReference>
<dbReference type="PROSITE" id="PS51387">
    <property type="entry name" value="FAD_PCMH"/>
    <property type="match status" value="1"/>
</dbReference>
<keyword evidence="1" id="KW-0285">Flavoprotein</keyword>